<feature type="domain" description="Acyl-CoA thioester hydrolase/bile acid-CoA amino acid N-acetyltransferase" evidence="3">
    <location>
        <begin position="16"/>
        <end position="136"/>
    </location>
</feature>
<dbReference type="GO" id="GO:0006637">
    <property type="term" value="P:acyl-CoA metabolic process"/>
    <property type="evidence" value="ECO:0007669"/>
    <property type="project" value="InterPro"/>
</dbReference>
<comment type="caution">
    <text evidence="5">The sequence shown here is derived from an EMBL/GenBank/DDBJ whole genome shotgun (WGS) entry which is preliminary data.</text>
</comment>
<gene>
    <name evidence="5" type="ORF">AZF04_03075</name>
</gene>
<feature type="active site" description="Charge relay system" evidence="2">
    <location>
        <position position="227"/>
    </location>
</feature>
<dbReference type="OrthoDB" id="8922993at2"/>
<evidence type="ECO:0000313" key="5">
    <source>
        <dbReference type="EMBL" id="KYG31780.1"/>
    </source>
</evidence>
<dbReference type="PANTHER" id="PTHR10824">
    <property type="entry name" value="ACYL-COENZYME A THIOESTERASE-RELATED"/>
    <property type="match status" value="1"/>
</dbReference>
<dbReference type="Pfam" id="PF08840">
    <property type="entry name" value="BAAT_C"/>
    <property type="match status" value="1"/>
</dbReference>
<dbReference type="Gene3D" id="2.60.40.2240">
    <property type="entry name" value="Acyl-CoA thioester hydrolase/BAAT N-terminal domain"/>
    <property type="match status" value="1"/>
</dbReference>
<evidence type="ECO:0000256" key="1">
    <source>
        <dbReference type="ARBA" id="ARBA00006538"/>
    </source>
</evidence>
<evidence type="ECO:0000259" key="4">
    <source>
        <dbReference type="Pfam" id="PF08840"/>
    </source>
</evidence>
<dbReference type="AlphaFoldDB" id="A0A162E5F8"/>
<name>A0A162E5F8_9BACI</name>
<evidence type="ECO:0008006" key="7">
    <source>
        <dbReference type="Google" id="ProtNLM"/>
    </source>
</evidence>
<dbReference type="Pfam" id="PF04775">
    <property type="entry name" value="Bile_Hydr_Trans"/>
    <property type="match status" value="1"/>
</dbReference>
<dbReference type="Gene3D" id="3.40.50.1820">
    <property type="entry name" value="alpha/beta hydrolase"/>
    <property type="match status" value="1"/>
</dbReference>
<dbReference type="PIRSF" id="PIRSF016521">
    <property type="entry name" value="Acyl-CoA_hydro"/>
    <property type="match status" value="1"/>
</dbReference>
<dbReference type="SUPFAM" id="SSF53474">
    <property type="entry name" value="alpha/beta-Hydrolases"/>
    <property type="match status" value="1"/>
</dbReference>
<dbReference type="STRING" id="519424.AZF04_03075"/>
<evidence type="ECO:0000256" key="2">
    <source>
        <dbReference type="PIRSR" id="PIRSR016521-1"/>
    </source>
</evidence>
<protein>
    <recommendedName>
        <fullName evidence="7">Acyl-CoA thioesterase</fullName>
    </recommendedName>
</protein>
<organism evidence="5 6">
    <name type="scientific">Alkalihalobacillus trypoxylicola</name>
    <dbReference type="NCBI Taxonomy" id="519424"/>
    <lineage>
        <taxon>Bacteria</taxon>
        <taxon>Bacillati</taxon>
        <taxon>Bacillota</taxon>
        <taxon>Bacilli</taxon>
        <taxon>Bacillales</taxon>
        <taxon>Bacillaceae</taxon>
        <taxon>Alkalihalobacillus</taxon>
    </lineage>
</organism>
<evidence type="ECO:0000313" key="6">
    <source>
        <dbReference type="Proteomes" id="UP000075806"/>
    </source>
</evidence>
<feature type="active site" description="Charge relay system" evidence="2">
    <location>
        <position position="370"/>
    </location>
</feature>
<dbReference type="GO" id="GO:0006631">
    <property type="term" value="P:fatty acid metabolic process"/>
    <property type="evidence" value="ECO:0007669"/>
    <property type="project" value="TreeGrafter"/>
</dbReference>
<feature type="domain" description="BAAT/Acyl-CoA thioester hydrolase C-terminal" evidence="4">
    <location>
        <begin position="199"/>
        <end position="422"/>
    </location>
</feature>
<dbReference type="InterPro" id="IPR016662">
    <property type="entry name" value="Acyl-CoA_thioEstase_long-chain"/>
</dbReference>
<dbReference type="Proteomes" id="UP000075806">
    <property type="component" value="Unassembled WGS sequence"/>
</dbReference>
<accession>A0A162E5F8</accession>
<dbReference type="EMBL" id="LTAO01000012">
    <property type="protein sequence ID" value="KYG31780.1"/>
    <property type="molecule type" value="Genomic_DNA"/>
</dbReference>
<sequence length="424" mass="47797">MKKPYIVVHPLHSNFDEEIEISVKGCNPSDEISILTYIHDDRDELFVSDATFIANKNGEVHIANEASIKGTYTGIDRNGIFWSAKHVKKKHDDYFLKTNINALTIKMQLKIRDELVHEVAFERSFYKNDIHVVELNQNHIIGTLYLPKEKGDYPNVLLLAGSDGGKLDPAASLLAAKGYNVLDLAYFNQDGVPKDLENIPLEYFYNALQFLKEQTNNRSKVIVIGYSKGAELALLLASEYDEFSAVIAGAPSAYITSGMRNGIFAPIPSWTINDQAKSFLKMQHKFSNMLPVLKQMILKRPVSFFNVWEDSLKKDNNRLEDARIKVENIKAPVLLISGDKDGIWPSSTFSNEIKSKLDSIEHLQFKEGGHFVSFPYALPHLPANVYEHLGGRTIMDCGGTKEANADAAIQSWNYIQNFIKKHSE</sequence>
<reference evidence="5" key="1">
    <citation type="submission" date="2016-02" db="EMBL/GenBank/DDBJ databases">
        <title>Genome sequence of Bacillus trypoxylicola KCTC 13244(T).</title>
        <authorList>
            <person name="Jeong H."/>
            <person name="Park S.-H."/>
            <person name="Choi S.-K."/>
        </authorList>
    </citation>
    <scope>NUCLEOTIDE SEQUENCE [LARGE SCALE GENOMIC DNA]</scope>
    <source>
        <strain evidence="5">KCTC 13244</strain>
    </source>
</reference>
<dbReference type="InterPro" id="IPR014940">
    <property type="entry name" value="BAAT_C"/>
</dbReference>
<dbReference type="InterPro" id="IPR006862">
    <property type="entry name" value="Thio_Ohase/aa_AcTrfase"/>
</dbReference>
<proteinExistence type="inferred from homology"/>
<comment type="similarity">
    <text evidence="1">Belongs to the C/M/P thioester hydrolase family.</text>
</comment>
<dbReference type="RefSeq" id="WP_061948163.1">
    <property type="nucleotide sequence ID" value="NZ_LTAO01000012.1"/>
</dbReference>
<dbReference type="InterPro" id="IPR029058">
    <property type="entry name" value="AB_hydrolase_fold"/>
</dbReference>
<dbReference type="InterPro" id="IPR042490">
    <property type="entry name" value="Thio_Ohase/BAAT_N"/>
</dbReference>
<keyword evidence="6" id="KW-1185">Reference proteome</keyword>
<dbReference type="GO" id="GO:0047617">
    <property type="term" value="F:fatty acyl-CoA hydrolase activity"/>
    <property type="evidence" value="ECO:0007669"/>
    <property type="project" value="TreeGrafter"/>
</dbReference>
<evidence type="ECO:0000259" key="3">
    <source>
        <dbReference type="Pfam" id="PF04775"/>
    </source>
</evidence>
<feature type="active site" description="Charge relay system" evidence="2">
    <location>
        <position position="341"/>
    </location>
</feature>
<dbReference type="PANTHER" id="PTHR10824:SF4">
    <property type="entry name" value="ACYL-COENZYME A THIOESTERASE 1-LIKE"/>
    <property type="match status" value="1"/>
</dbReference>